<accession>A0A1H9SDI4</accession>
<sequence>MIWVENAVGVVMKVGVDQKLCLSSGQCVLAAVDVFDQRDYDGVVILRDPAPPESAAEGVRAAAAACPALAIRIEE</sequence>
<keyword evidence="5" id="KW-0408">Iron</keyword>
<dbReference type="GO" id="GO:0046872">
    <property type="term" value="F:metal ion binding"/>
    <property type="evidence" value="ECO:0007669"/>
    <property type="project" value="UniProtKB-KW"/>
</dbReference>
<keyword evidence="6" id="KW-0411">Iron-sulfur</keyword>
<name>A0A1H9SDI4_9PSEU</name>
<dbReference type="InterPro" id="IPR051269">
    <property type="entry name" value="Fe-S_cluster_ET"/>
</dbReference>
<gene>
    <name evidence="8" type="ORF">SAMN05216195_10723</name>
</gene>
<evidence type="ECO:0000256" key="5">
    <source>
        <dbReference type="ARBA" id="ARBA00023004"/>
    </source>
</evidence>
<keyword evidence="9" id="KW-1185">Reference proteome</keyword>
<dbReference type="SUPFAM" id="SSF54862">
    <property type="entry name" value="4Fe-4S ferredoxins"/>
    <property type="match status" value="1"/>
</dbReference>
<dbReference type="Gene3D" id="3.30.70.20">
    <property type="match status" value="1"/>
</dbReference>
<evidence type="ECO:0000256" key="1">
    <source>
        <dbReference type="ARBA" id="ARBA00001927"/>
    </source>
</evidence>
<dbReference type="PANTHER" id="PTHR36923:SF3">
    <property type="entry name" value="FERREDOXIN"/>
    <property type="match status" value="1"/>
</dbReference>
<keyword evidence="7" id="KW-0003">3Fe-4S</keyword>
<dbReference type="GO" id="GO:0051538">
    <property type="term" value="F:3 iron, 4 sulfur cluster binding"/>
    <property type="evidence" value="ECO:0007669"/>
    <property type="project" value="UniProtKB-KW"/>
</dbReference>
<evidence type="ECO:0000256" key="3">
    <source>
        <dbReference type="ARBA" id="ARBA00022723"/>
    </source>
</evidence>
<dbReference type="EMBL" id="FOFT01000007">
    <property type="protein sequence ID" value="SER83080.1"/>
    <property type="molecule type" value="Genomic_DNA"/>
</dbReference>
<evidence type="ECO:0000256" key="2">
    <source>
        <dbReference type="ARBA" id="ARBA00022448"/>
    </source>
</evidence>
<evidence type="ECO:0000313" key="8">
    <source>
        <dbReference type="EMBL" id="SER83080.1"/>
    </source>
</evidence>
<organism evidence="8 9">
    <name type="scientific">Lentzea flaviverrucosa</name>
    <dbReference type="NCBI Taxonomy" id="200379"/>
    <lineage>
        <taxon>Bacteria</taxon>
        <taxon>Bacillati</taxon>
        <taxon>Actinomycetota</taxon>
        <taxon>Actinomycetes</taxon>
        <taxon>Pseudonocardiales</taxon>
        <taxon>Pseudonocardiaceae</taxon>
        <taxon>Lentzea</taxon>
    </lineage>
</organism>
<keyword evidence="3" id="KW-0479">Metal-binding</keyword>
<evidence type="ECO:0000256" key="7">
    <source>
        <dbReference type="ARBA" id="ARBA00023291"/>
    </source>
</evidence>
<comment type="cofactor">
    <cofactor evidence="1">
        <name>[3Fe-4S] cluster</name>
        <dbReference type="ChEBI" id="CHEBI:21137"/>
    </cofactor>
</comment>
<reference evidence="9" key="1">
    <citation type="submission" date="2016-10" db="EMBL/GenBank/DDBJ databases">
        <authorList>
            <person name="Varghese N."/>
            <person name="Submissions S."/>
        </authorList>
    </citation>
    <scope>NUCLEOTIDE SEQUENCE [LARGE SCALE GENOMIC DNA]</scope>
    <source>
        <strain evidence="9">CGMCC 4.578</strain>
    </source>
</reference>
<evidence type="ECO:0000256" key="6">
    <source>
        <dbReference type="ARBA" id="ARBA00023014"/>
    </source>
</evidence>
<evidence type="ECO:0000313" key="9">
    <source>
        <dbReference type="Proteomes" id="UP000199028"/>
    </source>
</evidence>
<dbReference type="PANTHER" id="PTHR36923">
    <property type="entry name" value="FERREDOXIN"/>
    <property type="match status" value="1"/>
</dbReference>
<dbReference type="Pfam" id="PF13370">
    <property type="entry name" value="Fer4_13"/>
    <property type="match status" value="1"/>
</dbReference>
<protein>
    <submittedName>
        <fullName evidence="8">Ferredoxin</fullName>
    </submittedName>
</protein>
<dbReference type="AlphaFoldDB" id="A0A1H9SDI4"/>
<keyword evidence="2" id="KW-0813">Transport</keyword>
<proteinExistence type="predicted"/>
<dbReference type="Proteomes" id="UP000199028">
    <property type="component" value="Unassembled WGS sequence"/>
</dbReference>
<evidence type="ECO:0000256" key="4">
    <source>
        <dbReference type="ARBA" id="ARBA00022982"/>
    </source>
</evidence>
<keyword evidence="4" id="KW-0249">Electron transport</keyword>